<keyword evidence="2" id="KW-1185">Reference proteome</keyword>
<accession>A0A4Y2EMP0</accession>
<organism evidence="1 2">
    <name type="scientific">Araneus ventricosus</name>
    <name type="common">Orbweaver spider</name>
    <name type="synonym">Epeira ventricosa</name>
    <dbReference type="NCBI Taxonomy" id="182803"/>
    <lineage>
        <taxon>Eukaryota</taxon>
        <taxon>Metazoa</taxon>
        <taxon>Ecdysozoa</taxon>
        <taxon>Arthropoda</taxon>
        <taxon>Chelicerata</taxon>
        <taxon>Arachnida</taxon>
        <taxon>Araneae</taxon>
        <taxon>Araneomorphae</taxon>
        <taxon>Entelegynae</taxon>
        <taxon>Araneoidea</taxon>
        <taxon>Araneidae</taxon>
        <taxon>Araneus</taxon>
    </lineage>
</organism>
<proteinExistence type="predicted"/>
<evidence type="ECO:0000313" key="1">
    <source>
        <dbReference type="EMBL" id="GBM29797.1"/>
    </source>
</evidence>
<dbReference type="EMBL" id="BGPR01000644">
    <property type="protein sequence ID" value="GBM29797.1"/>
    <property type="molecule type" value="Genomic_DNA"/>
</dbReference>
<dbReference type="AlphaFoldDB" id="A0A4Y2EMP0"/>
<sequence length="174" mass="20254">MGLEHFIFLPRKRFGSGSLRSPDLKHATEKSENHISVKLEIDERSAPVHLYRFAKDGSNFQFIHLGGSFTRVPKRTTGRCDPRPFLLQPSTSRPPPLSHSRTGGFRFCERGSLPFSRIVFQFDDRMLQMENECHWISKLFDHNSPILIEYSHWRRVFERGAPNGVERCRRECPA</sequence>
<comment type="caution">
    <text evidence="1">The sequence shown here is derived from an EMBL/GenBank/DDBJ whole genome shotgun (WGS) entry which is preliminary data.</text>
</comment>
<evidence type="ECO:0000313" key="2">
    <source>
        <dbReference type="Proteomes" id="UP000499080"/>
    </source>
</evidence>
<name>A0A4Y2EMP0_ARAVE</name>
<dbReference type="Proteomes" id="UP000499080">
    <property type="component" value="Unassembled WGS sequence"/>
</dbReference>
<protein>
    <submittedName>
        <fullName evidence="1">Uncharacterized protein</fullName>
    </submittedName>
</protein>
<reference evidence="1 2" key="1">
    <citation type="journal article" date="2019" name="Sci. Rep.">
        <title>Orb-weaving spider Araneus ventricosus genome elucidates the spidroin gene catalogue.</title>
        <authorList>
            <person name="Kono N."/>
            <person name="Nakamura H."/>
            <person name="Ohtoshi R."/>
            <person name="Moran D.A.P."/>
            <person name="Shinohara A."/>
            <person name="Yoshida Y."/>
            <person name="Fujiwara M."/>
            <person name="Mori M."/>
            <person name="Tomita M."/>
            <person name="Arakawa K."/>
        </authorList>
    </citation>
    <scope>NUCLEOTIDE SEQUENCE [LARGE SCALE GENOMIC DNA]</scope>
</reference>
<gene>
    <name evidence="1" type="ORF">AVEN_238865_1</name>
</gene>